<feature type="domain" description="Nephrocystin 3-like N-terminal" evidence="7">
    <location>
        <begin position="324"/>
        <end position="484"/>
    </location>
</feature>
<feature type="repeat" description="ANK" evidence="5">
    <location>
        <begin position="982"/>
        <end position="1014"/>
    </location>
</feature>
<dbReference type="InterPro" id="IPR043145">
    <property type="entry name" value="Znf_ZZ_sf"/>
</dbReference>
<protein>
    <submittedName>
        <fullName evidence="8">Ankyrin repeat-containing domain protein</fullName>
    </submittedName>
</protein>
<dbReference type="SUPFAM" id="SSF48403">
    <property type="entry name" value="Ankyrin repeat"/>
    <property type="match status" value="3"/>
</dbReference>
<dbReference type="CDD" id="cd02249">
    <property type="entry name" value="ZZ"/>
    <property type="match status" value="1"/>
</dbReference>
<dbReference type="InterPro" id="IPR036770">
    <property type="entry name" value="Ankyrin_rpt-contain_sf"/>
</dbReference>
<feature type="repeat" description="ANK" evidence="5">
    <location>
        <begin position="1152"/>
        <end position="1184"/>
    </location>
</feature>
<reference evidence="8" key="1">
    <citation type="journal article" date="2023" name="Mol. Phylogenet. Evol.">
        <title>Genome-scale phylogeny and comparative genomics of the fungal order Sordariales.</title>
        <authorList>
            <person name="Hensen N."/>
            <person name="Bonometti L."/>
            <person name="Westerberg I."/>
            <person name="Brannstrom I.O."/>
            <person name="Guillou S."/>
            <person name="Cros-Aarteil S."/>
            <person name="Calhoun S."/>
            <person name="Haridas S."/>
            <person name="Kuo A."/>
            <person name="Mondo S."/>
            <person name="Pangilinan J."/>
            <person name="Riley R."/>
            <person name="LaButti K."/>
            <person name="Andreopoulos B."/>
            <person name="Lipzen A."/>
            <person name="Chen C."/>
            <person name="Yan M."/>
            <person name="Daum C."/>
            <person name="Ng V."/>
            <person name="Clum A."/>
            <person name="Steindorff A."/>
            <person name="Ohm R.A."/>
            <person name="Martin F."/>
            <person name="Silar P."/>
            <person name="Natvig D.O."/>
            <person name="Lalanne C."/>
            <person name="Gautier V."/>
            <person name="Ament-Velasquez S.L."/>
            <person name="Kruys A."/>
            <person name="Hutchinson M.I."/>
            <person name="Powell A.J."/>
            <person name="Barry K."/>
            <person name="Miller A.N."/>
            <person name="Grigoriev I.V."/>
            <person name="Debuchy R."/>
            <person name="Gladieux P."/>
            <person name="Hiltunen Thoren M."/>
            <person name="Johannesson H."/>
        </authorList>
    </citation>
    <scope>NUCLEOTIDE SEQUENCE</scope>
    <source>
        <strain evidence="8">CBS 315.58</strain>
    </source>
</reference>
<evidence type="ECO:0000256" key="3">
    <source>
        <dbReference type="ARBA" id="ARBA00022771"/>
    </source>
</evidence>
<feature type="compositionally biased region" description="Basic and acidic residues" evidence="6">
    <location>
        <begin position="1723"/>
        <end position="1740"/>
    </location>
</feature>
<feature type="repeat" description="ANK" evidence="5">
    <location>
        <begin position="1217"/>
        <end position="1249"/>
    </location>
</feature>
<dbReference type="Proteomes" id="UP001303160">
    <property type="component" value="Unassembled WGS sequence"/>
</dbReference>
<feature type="region of interest" description="Disordered" evidence="6">
    <location>
        <begin position="1723"/>
        <end position="1758"/>
    </location>
</feature>
<dbReference type="Pfam" id="PF00023">
    <property type="entry name" value="Ank"/>
    <property type="match status" value="1"/>
</dbReference>
<feature type="repeat" description="ANK" evidence="5">
    <location>
        <begin position="1506"/>
        <end position="1538"/>
    </location>
</feature>
<evidence type="ECO:0000256" key="2">
    <source>
        <dbReference type="ARBA" id="ARBA00022737"/>
    </source>
</evidence>
<feature type="compositionally biased region" description="Acidic residues" evidence="6">
    <location>
        <begin position="1748"/>
        <end position="1758"/>
    </location>
</feature>
<keyword evidence="3" id="KW-0863">Zinc-finger</keyword>
<evidence type="ECO:0000256" key="5">
    <source>
        <dbReference type="PROSITE-ProRule" id="PRU00023"/>
    </source>
</evidence>
<evidence type="ECO:0000313" key="9">
    <source>
        <dbReference type="Proteomes" id="UP001303160"/>
    </source>
</evidence>
<dbReference type="PRINTS" id="PR01415">
    <property type="entry name" value="ANKYRIN"/>
</dbReference>
<feature type="repeat" description="ANK" evidence="5">
    <location>
        <begin position="1361"/>
        <end position="1393"/>
    </location>
</feature>
<evidence type="ECO:0000259" key="7">
    <source>
        <dbReference type="Pfam" id="PF24883"/>
    </source>
</evidence>
<dbReference type="InterPro" id="IPR051616">
    <property type="entry name" value="Cul2-RING_E3_ligase_SR"/>
</dbReference>
<dbReference type="PROSITE" id="PS50297">
    <property type="entry name" value="ANK_REP_REGION"/>
    <property type="match status" value="6"/>
</dbReference>
<feature type="repeat" description="ANK" evidence="5">
    <location>
        <begin position="1048"/>
        <end position="1080"/>
    </location>
</feature>
<comment type="caution">
    <text evidence="8">The sequence shown here is derived from an EMBL/GenBank/DDBJ whole genome shotgun (WGS) entry which is preliminary data.</text>
</comment>
<feature type="repeat" description="ANK" evidence="5">
    <location>
        <begin position="1256"/>
        <end position="1288"/>
    </location>
</feature>
<dbReference type="GO" id="GO:0008270">
    <property type="term" value="F:zinc ion binding"/>
    <property type="evidence" value="ECO:0007669"/>
    <property type="project" value="UniProtKB-KW"/>
</dbReference>
<dbReference type="Pfam" id="PF24883">
    <property type="entry name" value="NPHP3_N"/>
    <property type="match status" value="1"/>
</dbReference>
<reference evidence="8" key="2">
    <citation type="submission" date="2023-05" db="EMBL/GenBank/DDBJ databases">
        <authorList>
            <consortium name="Lawrence Berkeley National Laboratory"/>
            <person name="Steindorff A."/>
            <person name="Hensen N."/>
            <person name="Bonometti L."/>
            <person name="Westerberg I."/>
            <person name="Brannstrom I.O."/>
            <person name="Guillou S."/>
            <person name="Cros-Aarteil S."/>
            <person name="Calhoun S."/>
            <person name="Haridas S."/>
            <person name="Kuo A."/>
            <person name="Mondo S."/>
            <person name="Pangilinan J."/>
            <person name="Riley R."/>
            <person name="Labutti K."/>
            <person name="Andreopoulos B."/>
            <person name="Lipzen A."/>
            <person name="Chen C."/>
            <person name="Yanf M."/>
            <person name="Daum C."/>
            <person name="Ng V."/>
            <person name="Clum A."/>
            <person name="Ohm R."/>
            <person name="Martin F."/>
            <person name="Silar P."/>
            <person name="Natvig D."/>
            <person name="Lalanne C."/>
            <person name="Gautier V."/>
            <person name="Ament-Velasquez S.L."/>
            <person name="Kruys A."/>
            <person name="Hutchinson M.I."/>
            <person name="Powell A.J."/>
            <person name="Barry K."/>
            <person name="Miller A.N."/>
            <person name="Grigoriev I.V."/>
            <person name="Debuchy R."/>
            <person name="Gladieux P."/>
            <person name="Thoren M.H."/>
            <person name="Johannesson H."/>
        </authorList>
    </citation>
    <scope>NUCLEOTIDE SEQUENCE</scope>
    <source>
        <strain evidence="8">CBS 315.58</strain>
    </source>
</reference>
<keyword evidence="1" id="KW-0479">Metal-binding</keyword>
<dbReference type="Gene3D" id="1.25.40.20">
    <property type="entry name" value="Ankyrin repeat-containing domain"/>
    <property type="match status" value="4"/>
</dbReference>
<proteinExistence type="predicted"/>
<dbReference type="SMART" id="SM00248">
    <property type="entry name" value="ANK"/>
    <property type="match status" value="17"/>
</dbReference>
<evidence type="ECO:0000256" key="1">
    <source>
        <dbReference type="ARBA" id="ARBA00022723"/>
    </source>
</evidence>
<name>A0AAN6X890_9PEZI</name>
<dbReference type="InterPro" id="IPR056884">
    <property type="entry name" value="NPHP3-like_N"/>
</dbReference>
<evidence type="ECO:0000256" key="6">
    <source>
        <dbReference type="SAM" id="MobiDB-lite"/>
    </source>
</evidence>
<dbReference type="Gene3D" id="3.30.60.90">
    <property type="match status" value="1"/>
</dbReference>
<evidence type="ECO:0000256" key="4">
    <source>
        <dbReference type="ARBA" id="ARBA00022833"/>
    </source>
</evidence>
<keyword evidence="2" id="KW-0677">Repeat</keyword>
<keyword evidence="4" id="KW-0862">Zinc</keyword>
<dbReference type="SUPFAM" id="SSF57850">
    <property type="entry name" value="RING/U-box"/>
    <property type="match status" value="1"/>
</dbReference>
<sequence>MVTMPRESHGLHVDWPIQQAQVATSVPEEKADVDSPVTPEYDYIVVPGIFGTWDDANRSSTNPGSGTSRWLSTLTDRYSESRLLHFQYEPRKLFAGRRSREAIRNCALNLLRGLVELSADRSMMLIAHDMGCIIVKEALIMAITNPDSWPGIAESSHAFVFLGCPHRSADVTDMEDRLSFFVFSEYDWGTTMVRPSATTIAPLAAAVVEINSQFVLSKVPLRIRLISIHGCKGRPRSKSDLRITEVFDEFCGTLGVSFERTIKEPSSDTDLGYHGLVEYIYQIHKQVINRNFGNRGSEIERRLFQSLAFPFPPPRSAYIPDSEVTNTPEYITWASAKGSHILYLHGPHDIRPTTEQVFHTLNRDTSKYAAPPLYFSFNRFDFRRQTMGDLASAVLAQLICLYPTSVGSRFVQDITTRLSHERSWTEKDSMYWLALAWTIGNAEPVTLMINNFEDCDKGSRATFLKMFSSFARSSEQSKKVVITSSKTGTLLTELMESDCPHTVYQIPSTQEQAIIDAILTQNPHLEALSIQEKILSQWQGTANLDPLVRHIIFAQARVHDGWPDKISLEELFGPFDELSPEETGNNDPIVKILEIVLKRVPDQPFLDCVLTWTLYSHRPLTVAELSTAMNYHPQQVSAPLEIVEETKQKIGIQLAGIIEVHDNEVQLAHPRLRDVLVDMGDKGPWAHLRGAAHETIARTCLDYLCLPKVQEIVESEVCRLGETATYLPMEGNLCHYALRAWVHHLVQVPDNSTRRALTEKLGFEKIGRNLALGHWTLSNQLTRSTSPLTTLYPVLAGYGVLNVVEPLGKNDAKLGLLEAARHGQRCVIREILQEFDFSQGVLFEALVAAGASGDEDLLIELVDYTLSKAPNHQDISWPAGVMHRASWLGLDRFLEKMLNLGFPVESELQLPNSSKTMSLLYQAVMSSQVNAAKTLLKHCADIEYRSSRDKSVLHCAAVSVYPATVKTLLHTAKPSIDIKDSNDRTPLYHACLWGQHEVVDTLLQKGADPNMGSPEGKWCPLTLAVDDGFKTCVELLLAKGADPNTFSASGTALRYAAVRGHTQICHLLLDAGARPNNPKDEVPILIQVIQAFIEKNDLLDILALLVERGATVNAQTSTGMSALMQGARQVNGVDILKLLLRHGANLELEDKDEHTSLYYALRGNNPATVRLLLEHGANPDHINNSQKCYILPPFVHRPDLLRILLEHGADPNLPTPTGFPPLMYAAGLMQDVSLELLLEHGVAVDAMDETVRGEWYGFTAVAMAVTFGTADAVRILAEHGADLKWKGTAKGEPLLIQASRRTSVPETPHVLTALLEFPARIDMNVKSSYGLAAIHHVRLDPAVYRRVVNASADVNLRTDNDGFTPLLLAAQRGQLENATHLLKRNADVNLAHESWGSPLTQACCEAQVQITKLLVQHKADVNYCVPQGVRGSILSAACLAYKASGPDSNSDRVQEIIQFLLENGADVNIAGGFFRYPILTAAYKTVPDTINLLLRAGANVNAKDGMGRSPIHMAACRGGIDNVEAILQAGGDVAAKDGHNRTVLHWAAAAGRASVAKMLLSRDEVAVDAPDIDGWTPLCWAARGAEYWIDKQSPARERPDHFEVISLLLRHGADRSIVVHLDDKRWTPLKIARFSRIEQSNIIELLRNGIAESPGPVLDGDEHESEKAFQRTIRVVCDFCQGDICGLAYQCQACYGFYFCFKCYAHRHFIHAPDHNFLKLGPEFEEKPERKQTQDGKVASDTDTSETSADESEDDSEE</sequence>
<dbReference type="EMBL" id="MU864012">
    <property type="protein sequence ID" value="KAK4195491.1"/>
    <property type="molecule type" value="Genomic_DNA"/>
</dbReference>
<gene>
    <name evidence="8" type="ORF">QBC40DRAFT_316034</name>
</gene>
<dbReference type="PANTHER" id="PTHR46224">
    <property type="entry name" value="ANKYRIN REPEAT FAMILY PROTEIN"/>
    <property type="match status" value="1"/>
</dbReference>
<dbReference type="PROSITE" id="PS50088">
    <property type="entry name" value="ANK_REPEAT"/>
    <property type="match status" value="8"/>
</dbReference>
<feature type="repeat" description="ANK" evidence="5">
    <location>
        <begin position="1118"/>
        <end position="1151"/>
    </location>
</feature>
<organism evidence="8 9">
    <name type="scientific">Triangularia verruculosa</name>
    <dbReference type="NCBI Taxonomy" id="2587418"/>
    <lineage>
        <taxon>Eukaryota</taxon>
        <taxon>Fungi</taxon>
        <taxon>Dikarya</taxon>
        <taxon>Ascomycota</taxon>
        <taxon>Pezizomycotina</taxon>
        <taxon>Sordariomycetes</taxon>
        <taxon>Sordariomycetidae</taxon>
        <taxon>Sordariales</taxon>
        <taxon>Podosporaceae</taxon>
        <taxon>Triangularia</taxon>
    </lineage>
</organism>
<keyword evidence="5" id="KW-0040">ANK repeat</keyword>
<evidence type="ECO:0000313" key="8">
    <source>
        <dbReference type="EMBL" id="KAK4195491.1"/>
    </source>
</evidence>
<dbReference type="PANTHER" id="PTHR46224:SF64">
    <property type="entry name" value="IQ MOTIF AND ANKYRIN REPEAT DOMAIN-CONTAINING PROTEIN 1"/>
    <property type="match status" value="1"/>
</dbReference>
<accession>A0AAN6X890</accession>
<dbReference type="InterPro" id="IPR002110">
    <property type="entry name" value="Ankyrin_rpt"/>
</dbReference>
<keyword evidence="9" id="KW-1185">Reference proteome</keyword>
<dbReference type="Pfam" id="PF12796">
    <property type="entry name" value="Ank_2"/>
    <property type="match status" value="6"/>
</dbReference>